<evidence type="ECO:0000256" key="2">
    <source>
        <dbReference type="ARBA" id="ARBA00022448"/>
    </source>
</evidence>
<dbReference type="GO" id="GO:0034755">
    <property type="term" value="P:iron ion transmembrane transport"/>
    <property type="evidence" value="ECO:0007669"/>
    <property type="project" value="TreeGrafter"/>
</dbReference>
<evidence type="ECO:0000256" key="6">
    <source>
        <dbReference type="ARBA" id="ARBA00023136"/>
    </source>
</evidence>
<dbReference type="AlphaFoldDB" id="A0A8J7CG94"/>
<dbReference type="InterPro" id="IPR001046">
    <property type="entry name" value="NRAMP_fam"/>
</dbReference>
<comment type="caution">
    <text evidence="8">The sequence shown here is derived from an EMBL/GenBank/DDBJ whole genome shotgun (WGS) entry which is preliminary data.</text>
</comment>
<dbReference type="Pfam" id="PF01566">
    <property type="entry name" value="Nramp"/>
    <property type="match status" value="1"/>
</dbReference>
<keyword evidence="6 7" id="KW-0472">Membrane</keyword>
<keyword evidence="3 7" id="KW-0812">Transmembrane</keyword>
<evidence type="ECO:0000256" key="7">
    <source>
        <dbReference type="SAM" id="Phobius"/>
    </source>
</evidence>
<evidence type="ECO:0000313" key="9">
    <source>
        <dbReference type="Proteomes" id="UP000598633"/>
    </source>
</evidence>
<feature type="transmembrane region" description="Helical" evidence="7">
    <location>
        <begin position="375"/>
        <end position="399"/>
    </location>
</feature>
<dbReference type="PRINTS" id="PR00447">
    <property type="entry name" value="NATRESASSCMP"/>
</dbReference>
<name>A0A8J7CG94_9BACT</name>
<comment type="subcellular location">
    <subcellularLocation>
        <location evidence="1">Membrane</location>
        <topology evidence="1">Multi-pass membrane protein</topology>
    </subcellularLocation>
</comment>
<organism evidence="8 9">
    <name type="scientific">Candidatus Sulfomarinibacter kjeldsenii</name>
    <dbReference type="NCBI Taxonomy" id="2885994"/>
    <lineage>
        <taxon>Bacteria</taxon>
        <taxon>Pseudomonadati</taxon>
        <taxon>Acidobacteriota</taxon>
        <taxon>Thermoanaerobaculia</taxon>
        <taxon>Thermoanaerobaculales</taxon>
        <taxon>Candidatus Sulfomarinibacteraceae</taxon>
        <taxon>Candidatus Sulfomarinibacter</taxon>
    </lineage>
</organism>
<proteinExistence type="predicted"/>
<feature type="transmembrane region" description="Helical" evidence="7">
    <location>
        <begin position="261"/>
        <end position="284"/>
    </location>
</feature>
<feature type="transmembrane region" description="Helical" evidence="7">
    <location>
        <begin position="36"/>
        <end position="54"/>
    </location>
</feature>
<evidence type="ECO:0000313" key="8">
    <source>
        <dbReference type="EMBL" id="MBD3870529.1"/>
    </source>
</evidence>
<accession>A0A8J7CG94</accession>
<keyword evidence="4" id="KW-0769">Symport</keyword>
<evidence type="ECO:0000256" key="4">
    <source>
        <dbReference type="ARBA" id="ARBA00022847"/>
    </source>
</evidence>
<dbReference type="GO" id="GO:0005886">
    <property type="term" value="C:plasma membrane"/>
    <property type="evidence" value="ECO:0007669"/>
    <property type="project" value="TreeGrafter"/>
</dbReference>
<gene>
    <name evidence="8" type="ORF">IFJ97_04130</name>
</gene>
<keyword evidence="5 7" id="KW-1133">Transmembrane helix</keyword>
<feature type="transmembrane region" description="Helical" evidence="7">
    <location>
        <begin position="181"/>
        <end position="207"/>
    </location>
</feature>
<dbReference type="PANTHER" id="PTHR11706">
    <property type="entry name" value="SOLUTE CARRIER PROTEIN FAMILY 11 MEMBER"/>
    <property type="match status" value="1"/>
</dbReference>
<dbReference type="Proteomes" id="UP000598633">
    <property type="component" value="Unassembled WGS sequence"/>
</dbReference>
<evidence type="ECO:0000256" key="5">
    <source>
        <dbReference type="ARBA" id="ARBA00022989"/>
    </source>
</evidence>
<feature type="transmembrane region" description="Helical" evidence="7">
    <location>
        <begin position="219"/>
        <end position="241"/>
    </location>
</feature>
<dbReference type="PANTHER" id="PTHR11706:SF33">
    <property type="entry name" value="NATURAL RESISTANCE-ASSOCIATED MACROPHAGE PROTEIN 2"/>
    <property type="match status" value="1"/>
</dbReference>
<reference evidence="8 9" key="1">
    <citation type="submission" date="2020-08" db="EMBL/GenBank/DDBJ databases">
        <title>Acidobacteriota in marine sediments use diverse sulfur dissimilation pathways.</title>
        <authorList>
            <person name="Wasmund K."/>
        </authorList>
    </citation>
    <scope>NUCLEOTIDE SEQUENCE [LARGE SCALE GENOMIC DNA]</scope>
    <source>
        <strain evidence="8">MAG AM3-A</strain>
    </source>
</reference>
<feature type="transmembrane region" description="Helical" evidence="7">
    <location>
        <begin position="329"/>
        <end position="354"/>
    </location>
</feature>
<dbReference type="EMBL" id="JACXWA010000066">
    <property type="protein sequence ID" value="MBD3870529.1"/>
    <property type="molecule type" value="Genomic_DNA"/>
</dbReference>
<evidence type="ECO:0000256" key="1">
    <source>
        <dbReference type="ARBA" id="ARBA00004141"/>
    </source>
</evidence>
<dbReference type="GO" id="GO:0015293">
    <property type="term" value="F:symporter activity"/>
    <property type="evidence" value="ECO:0007669"/>
    <property type="project" value="UniProtKB-KW"/>
</dbReference>
<feature type="transmembrane region" description="Helical" evidence="7">
    <location>
        <begin position="83"/>
        <end position="104"/>
    </location>
</feature>
<feature type="transmembrane region" description="Helical" evidence="7">
    <location>
        <begin position="110"/>
        <end position="133"/>
    </location>
</feature>
<feature type="transmembrane region" description="Helical" evidence="7">
    <location>
        <begin position="305"/>
        <end position="323"/>
    </location>
</feature>
<keyword evidence="2" id="KW-0813">Transport</keyword>
<dbReference type="GO" id="GO:0015086">
    <property type="term" value="F:cadmium ion transmembrane transporter activity"/>
    <property type="evidence" value="ECO:0007669"/>
    <property type="project" value="TreeGrafter"/>
</dbReference>
<protein>
    <submittedName>
        <fullName evidence="8">Divalent metal cation transporter</fullName>
    </submittedName>
</protein>
<sequence length="400" mass="40782">MKRLLNLLFWSVIAAAFIGPGTVTTAARAGSDFRFALAWALLFSVFACLVLQEASGRITVLTGKELGEAIRGRFSGSGLGRSVPVLAAVGIILGCAAFEAGNLLGGVAGLRLIVDATPATLTLIAGVAAALLLATGNTRWIARVAGALVAVMGVAFLVTAIRLGPDLGELLRGLLVPSIPVGGTILVLGLVGTTVVPYNLFLGSALARECKIEEMRWGLAVAIVGGGVISLGVLVVGSALGGGLEYERLAAVLGDRLGRGAGASLAIGLFAAGFTSAVTAPLAAALTARSLLGEKDDPNWGENSLRYRAVWLGVLVVGMAFGIADVRPIPVIILAQAFNGLLLPLVAVFLWIAMNDRDLLGEGVNSRLQNIVMGLVVLVCIGLGLRGLLAAVRGALALIG</sequence>
<dbReference type="GO" id="GO:0005384">
    <property type="term" value="F:manganese ion transmembrane transporter activity"/>
    <property type="evidence" value="ECO:0007669"/>
    <property type="project" value="TreeGrafter"/>
</dbReference>
<evidence type="ECO:0000256" key="3">
    <source>
        <dbReference type="ARBA" id="ARBA00022692"/>
    </source>
</evidence>
<feature type="transmembrane region" description="Helical" evidence="7">
    <location>
        <begin position="140"/>
        <end position="161"/>
    </location>
</feature>